<comment type="caution">
    <text evidence="2">The sequence shown here is derived from an EMBL/GenBank/DDBJ whole genome shotgun (WGS) entry which is preliminary data.</text>
</comment>
<dbReference type="SUPFAM" id="SSF52172">
    <property type="entry name" value="CheY-like"/>
    <property type="match status" value="1"/>
</dbReference>
<dbReference type="Pfam" id="PF00196">
    <property type="entry name" value="GerE"/>
    <property type="match status" value="1"/>
</dbReference>
<dbReference type="Gene3D" id="3.40.50.2300">
    <property type="match status" value="1"/>
</dbReference>
<dbReference type="InterPro" id="IPR051015">
    <property type="entry name" value="EvgA-like"/>
</dbReference>
<dbReference type="PROSITE" id="PS50043">
    <property type="entry name" value="HTH_LUXR_2"/>
    <property type="match status" value="1"/>
</dbReference>
<gene>
    <name evidence="2" type="ORF">EYR15_16360</name>
</gene>
<evidence type="ECO:0000313" key="2">
    <source>
        <dbReference type="EMBL" id="TBN47313.1"/>
    </source>
</evidence>
<dbReference type="SMART" id="SM00421">
    <property type="entry name" value="HTH_LUXR"/>
    <property type="match status" value="1"/>
</dbReference>
<accession>A0A4Q9G979</accession>
<organism evidence="2 3">
    <name type="scientific">Hansschlegelia quercus</name>
    <dbReference type="NCBI Taxonomy" id="2528245"/>
    <lineage>
        <taxon>Bacteria</taxon>
        <taxon>Pseudomonadati</taxon>
        <taxon>Pseudomonadota</taxon>
        <taxon>Alphaproteobacteria</taxon>
        <taxon>Hyphomicrobiales</taxon>
        <taxon>Methylopilaceae</taxon>
        <taxon>Hansschlegelia</taxon>
    </lineage>
</organism>
<dbReference type="EMBL" id="SIUB01000011">
    <property type="protein sequence ID" value="TBN47313.1"/>
    <property type="molecule type" value="Genomic_DNA"/>
</dbReference>
<proteinExistence type="predicted"/>
<dbReference type="Proteomes" id="UP000291613">
    <property type="component" value="Unassembled WGS sequence"/>
</dbReference>
<dbReference type="PANTHER" id="PTHR45566:SF1">
    <property type="entry name" value="HTH-TYPE TRANSCRIPTIONAL REGULATOR YHJB-RELATED"/>
    <property type="match status" value="1"/>
</dbReference>
<evidence type="ECO:0000259" key="1">
    <source>
        <dbReference type="PROSITE" id="PS50043"/>
    </source>
</evidence>
<reference evidence="2 3" key="1">
    <citation type="submission" date="2019-02" db="EMBL/GenBank/DDBJ databases">
        <title>Hansschlegelia quercus sp. nov., a novel methylotrophic bacterium from buds of oak (Quercus robur L.).</title>
        <authorList>
            <person name="Agafonova N.V."/>
            <person name="Kaparullina E.N."/>
            <person name="Grouzdev D.S."/>
            <person name="Doronina N.V."/>
        </authorList>
    </citation>
    <scope>NUCLEOTIDE SEQUENCE [LARGE SCALE GENOMIC DNA]</scope>
    <source>
        <strain evidence="2 3">Dub</strain>
    </source>
</reference>
<dbReference type="PROSITE" id="PS00622">
    <property type="entry name" value="HTH_LUXR_1"/>
    <property type="match status" value="1"/>
</dbReference>
<dbReference type="AlphaFoldDB" id="A0A4Q9G979"/>
<dbReference type="RefSeq" id="WP_131004649.1">
    <property type="nucleotide sequence ID" value="NZ_JBHSZR010000010.1"/>
</dbReference>
<dbReference type="GO" id="GO:0003677">
    <property type="term" value="F:DNA binding"/>
    <property type="evidence" value="ECO:0007669"/>
    <property type="project" value="InterPro"/>
</dbReference>
<keyword evidence="3" id="KW-1185">Reference proteome</keyword>
<dbReference type="OrthoDB" id="7272316at2"/>
<dbReference type="PANTHER" id="PTHR45566">
    <property type="entry name" value="HTH-TYPE TRANSCRIPTIONAL REGULATOR YHJB-RELATED"/>
    <property type="match status" value="1"/>
</dbReference>
<feature type="domain" description="HTH luxR-type" evidence="1">
    <location>
        <begin position="170"/>
        <end position="234"/>
    </location>
</feature>
<name>A0A4Q9G979_9HYPH</name>
<dbReference type="SUPFAM" id="SSF46894">
    <property type="entry name" value="C-terminal effector domain of the bipartite response regulators"/>
    <property type="match status" value="1"/>
</dbReference>
<dbReference type="CDD" id="cd06170">
    <property type="entry name" value="LuxR_C_like"/>
    <property type="match status" value="1"/>
</dbReference>
<evidence type="ECO:0000313" key="3">
    <source>
        <dbReference type="Proteomes" id="UP000291613"/>
    </source>
</evidence>
<dbReference type="InterPro" id="IPR000792">
    <property type="entry name" value="Tscrpt_reg_LuxR_C"/>
</dbReference>
<dbReference type="InterPro" id="IPR016032">
    <property type="entry name" value="Sig_transdc_resp-reg_C-effctor"/>
</dbReference>
<dbReference type="PRINTS" id="PR00038">
    <property type="entry name" value="HTHLUXR"/>
</dbReference>
<sequence length="239" mass="26035">MSSPTLHTTLGAHVYHEDVSHNGTILIIDERNLVSECIAHCVRTQRPHNQIINYTSILDCVASASGENDEALILFSIGSGAVCSETFLTALDNLSEAFPGAPIIIIADSEDATQILKSLDCGVRGYIPTSASLNVALEAINLVEVGGTFIPASSLTSSRKSILGRSDRRIFDIEQTFTARQAAVVEALRQGKANKIIAYELNMRESTVKVHVRNIMKKLRAKNRTEVAYITNSYVNSMI</sequence>
<dbReference type="InterPro" id="IPR011006">
    <property type="entry name" value="CheY-like_superfamily"/>
</dbReference>
<dbReference type="GO" id="GO:0006355">
    <property type="term" value="P:regulation of DNA-templated transcription"/>
    <property type="evidence" value="ECO:0007669"/>
    <property type="project" value="InterPro"/>
</dbReference>
<protein>
    <submittedName>
        <fullName evidence="2">Response regulator transcription factor</fullName>
    </submittedName>
</protein>